<reference evidence="9 10" key="1">
    <citation type="submission" date="2018-11" db="EMBL/GenBank/DDBJ databases">
        <authorList>
            <consortium name="Pathogen Informatics"/>
        </authorList>
    </citation>
    <scope>NUCLEOTIDE SEQUENCE [LARGE SCALE GENOMIC DNA]</scope>
</reference>
<comment type="subcellular location">
    <subcellularLocation>
        <location evidence="1">Membrane</location>
        <topology evidence="1">Single-pass membrane protein</topology>
    </subcellularLocation>
</comment>
<sequence>MGITEKNDDEVTFTVPVSDRTIDEPKYNLSVCLAPMYGNESKWLMLTELIEHYKLQGVQHMYIYVKDIDEYSRIIFDDYEKSGEIEVVYFRKQQDRLGYHWQMVGVQGEITLKKHLPTLVFHNTSAVAPSNHIPKCIIDPRHVLLMWVHHVKMYFPGSKYTLISVPPDKAIIRFCPYKFDYKMPEFFSSSQTLSFSQGQLRKKVPKYNVKDTRS</sequence>
<dbReference type="OrthoDB" id="2526284at2759"/>
<organism evidence="9 10">
    <name type="scientific">Cylicostephanus goldi</name>
    <name type="common">Nematode worm</name>
    <dbReference type="NCBI Taxonomy" id="71465"/>
    <lineage>
        <taxon>Eukaryota</taxon>
        <taxon>Metazoa</taxon>
        <taxon>Ecdysozoa</taxon>
        <taxon>Nematoda</taxon>
        <taxon>Chromadorea</taxon>
        <taxon>Rhabditida</taxon>
        <taxon>Rhabditina</taxon>
        <taxon>Rhabditomorpha</taxon>
        <taxon>Strongyloidea</taxon>
        <taxon>Strongylidae</taxon>
        <taxon>Cylicostephanus</taxon>
    </lineage>
</organism>
<dbReference type="Proteomes" id="UP000271889">
    <property type="component" value="Unassembled WGS sequence"/>
</dbReference>
<dbReference type="PANTHER" id="PTHR21461">
    <property type="entry name" value="GLYCOSYLTRANSFERASE FAMILY 92 PROTEIN"/>
    <property type="match status" value="1"/>
</dbReference>
<evidence type="ECO:0000256" key="3">
    <source>
        <dbReference type="ARBA" id="ARBA00022676"/>
    </source>
</evidence>
<evidence type="ECO:0000256" key="7">
    <source>
        <dbReference type="ARBA" id="ARBA00023136"/>
    </source>
</evidence>
<evidence type="ECO:0000313" key="10">
    <source>
        <dbReference type="Proteomes" id="UP000271889"/>
    </source>
</evidence>
<gene>
    <name evidence="9" type="ORF">CGOC_LOCUS9285</name>
</gene>
<dbReference type="EMBL" id="UYRV01106433">
    <property type="protein sequence ID" value="VDN22382.1"/>
    <property type="molecule type" value="Genomic_DNA"/>
</dbReference>
<protein>
    <recommendedName>
        <fullName evidence="8">Glycosyltransferase family 92 protein</fullName>
        <ecNumber evidence="8">2.4.1.-</ecNumber>
    </recommendedName>
</protein>
<dbReference type="GO" id="GO:0005737">
    <property type="term" value="C:cytoplasm"/>
    <property type="evidence" value="ECO:0007669"/>
    <property type="project" value="TreeGrafter"/>
</dbReference>
<evidence type="ECO:0000256" key="8">
    <source>
        <dbReference type="RuleBase" id="RU366017"/>
    </source>
</evidence>
<dbReference type="AlphaFoldDB" id="A0A3P7PRE7"/>
<accession>A0A3P7PRE7</accession>
<evidence type="ECO:0000256" key="5">
    <source>
        <dbReference type="ARBA" id="ARBA00022692"/>
    </source>
</evidence>
<keyword evidence="7" id="KW-0472">Membrane</keyword>
<dbReference type="PANTHER" id="PTHR21461:SF40">
    <property type="entry name" value="GLYCOSYLTRANSFERASE FAMILY 92 PROTEIN"/>
    <property type="match status" value="1"/>
</dbReference>
<dbReference type="GO" id="GO:0016757">
    <property type="term" value="F:glycosyltransferase activity"/>
    <property type="evidence" value="ECO:0007669"/>
    <property type="project" value="UniProtKB-UniRule"/>
</dbReference>
<keyword evidence="4 8" id="KW-0808">Transferase</keyword>
<keyword evidence="6" id="KW-1133">Transmembrane helix</keyword>
<evidence type="ECO:0000256" key="4">
    <source>
        <dbReference type="ARBA" id="ARBA00022679"/>
    </source>
</evidence>
<comment type="similarity">
    <text evidence="2 8">Belongs to the glycosyltransferase 92 family.</text>
</comment>
<keyword evidence="3 8" id="KW-0328">Glycosyltransferase</keyword>
<dbReference type="Pfam" id="PF01697">
    <property type="entry name" value="Glyco_transf_92"/>
    <property type="match status" value="2"/>
</dbReference>
<keyword evidence="10" id="KW-1185">Reference proteome</keyword>
<proteinExistence type="inferred from homology"/>
<evidence type="ECO:0000256" key="1">
    <source>
        <dbReference type="ARBA" id="ARBA00004167"/>
    </source>
</evidence>
<keyword evidence="5" id="KW-0812">Transmembrane</keyword>
<dbReference type="EC" id="2.4.1.-" evidence="8"/>
<evidence type="ECO:0000256" key="2">
    <source>
        <dbReference type="ARBA" id="ARBA00007647"/>
    </source>
</evidence>
<name>A0A3P7PRE7_CYLGO</name>
<dbReference type="GO" id="GO:0016020">
    <property type="term" value="C:membrane"/>
    <property type="evidence" value="ECO:0007669"/>
    <property type="project" value="UniProtKB-SubCell"/>
</dbReference>
<dbReference type="InterPro" id="IPR008166">
    <property type="entry name" value="Glyco_transf_92"/>
</dbReference>
<evidence type="ECO:0000313" key="9">
    <source>
        <dbReference type="EMBL" id="VDN22382.1"/>
    </source>
</evidence>
<evidence type="ECO:0000256" key="6">
    <source>
        <dbReference type="ARBA" id="ARBA00022989"/>
    </source>
</evidence>